<reference evidence="2" key="1">
    <citation type="submission" date="2019-08" db="EMBL/GenBank/DDBJ databases">
        <authorList>
            <person name="Kucharzyk K."/>
            <person name="Murdoch R.W."/>
            <person name="Higgins S."/>
            <person name="Loffler F."/>
        </authorList>
    </citation>
    <scope>NUCLEOTIDE SEQUENCE</scope>
</reference>
<name>A0A644ZS18_9ZZZZ</name>
<protein>
    <submittedName>
        <fullName evidence="2">Uncharacterized protein</fullName>
    </submittedName>
</protein>
<evidence type="ECO:0000256" key="1">
    <source>
        <dbReference type="SAM" id="MobiDB-lite"/>
    </source>
</evidence>
<comment type="caution">
    <text evidence="2">The sequence shown here is derived from an EMBL/GenBank/DDBJ whole genome shotgun (WGS) entry which is preliminary data.</text>
</comment>
<accession>A0A644ZS18</accession>
<evidence type="ECO:0000313" key="2">
    <source>
        <dbReference type="EMBL" id="MPM43750.1"/>
    </source>
</evidence>
<organism evidence="2">
    <name type="scientific">bioreactor metagenome</name>
    <dbReference type="NCBI Taxonomy" id="1076179"/>
    <lineage>
        <taxon>unclassified sequences</taxon>
        <taxon>metagenomes</taxon>
        <taxon>ecological metagenomes</taxon>
    </lineage>
</organism>
<feature type="compositionally biased region" description="Basic and acidic residues" evidence="1">
    <location>
        <begin position="8"/>
        <end position="23"/>
    </location>
</feature>
<feature type="compositionally biased region" description="Basic and acidic residues" evidence="1">
    <location>
        <begin position="56"/>
        <end position="70"/>
    </location>
</feature>
<dbReference type="EMBL" id="VSSQ01010220">
    <property type="protein sequence ID" value="MPM43750.1"/>
    <property type="molecule type" value="Genomic_DNA"/>
</dbReference>
<feature type="region of interest" description="Disordered" evidence="1">
    <location>
        <begin position="1"/>
        <end position="72"/>
    </location>
</feature>
<sequence>MPRSGPTRAEHHPERPDGQDRHQPGQPPGGGGDGRHHGCDGAAGGAGQGAAVALEQLDRQREDHPGDPQRPHVQVEPVLQMHRHLACPRSESPLAHDQPQGQVERLAHQRLGEHLAGRAAGDDPSLLQQHGVGDARRDLLHMVGHHDAGGCRRVGGEVAQQGHQLLPAAEVEPGGRLVEQEQLRVDHQATGDLDALALPRAERAERTVPQRQHPEPVEQGVGPLVVEALVLLMPASDHRVRRGHHQVVDRLTARHAFLEGLGDQADARAQVEDVHRPEHLVEDPGHPGGRVEVAGQQPQQGGLAGAVGAEDHPAVRLPDLPVDALEHHGVSPPDTHIDQIHHSDHGPEPTCPSRAPRTWLAARAGPFPYPPLPVATAVPGDPPDRSTARADAADVRPAGAVAVRPTSAVHPTVGGADVQPAGAAGARSHAHDVQRSGTGDVRLTT</sequence>
<dbReference type="AntiFam" id="ANF00095">
    <property type="entry name" value="Shadow ORF (opposite ABC transporters)"/>
</dbReference>
<feature type="region of interest" description="Disordered" evidence="1">
    <location>
        <begin position="405"/>
        <end position="445"/>
    </location>
</feature>
<gene>
    <name evidence="2" type="ORF">SDC9_90427</name>
</gene>
<dbReference type="AntiFam" id="ANF00142">
    <property type="entry name" value="Shadow ORF (opposite yadG)"/>
</dbReference>
<dbReference type="AlphaFoldDB" id="A0A644ZS18"/>
<proteinExistence type="predicted"/>